<dbReference type="SUPFAM" id="SSF56784">
    <property type="entry name" value="HAD-like"/>
    <property type="match status" value="1"/>
</dbReference>
<gene>
    <name evidence="2" type="ORF">ACFFNY_02495</name>
</gene>
<sequence length="228" mass="25978">MKAIFLDFYGTLVHEDDAIIPLICEQIKAGSGCDCDVKDIGTFWWKAFSTKVRDSFGDSFKSQRAIGMGSLEETIRHFRSEAIAEEIIQPQFDHWMRPSIYDDTFAFLKAFEGVPLYILSNIDTADLESAICHHNLSVTDWITSEEAKSYKPRPDMFLEALGRYHLLPDDVIHIGDSFTNDVRGASPLGIKTVWLNRLDKRQPEAGSADYVCKDLSSAKQVLWDEFQW</sequence>
<dbReference type="Proteomes" id="UP001589619">
    <property type="component" value="Unassembled WGS sequence"/>
</dbReference>
<dbReference type="RefSeq" id="WP_344907209.1">
    <property type="nucleotide sequence ID" value="NZ_BAAAYO010000005.1"/>
</dbReference>
<dbReference type="InterPro" id="IPR006439">
    <property type="entry name" value="HAD-SF_hydro_IA"/>
</dbReference>
<organism evidence="2 3">
    <name type="scientific">Paenibacillus hodogayensis</name>
    <dbReference type="NCBI Taxonomy" id="279208"/>
    <lineage>
        <taxon>Bacteria</taxon>
        <taxon>Bacillati</taxon>
        <taxon>Bacillota</taxon>
        <taxon>Bacilli</taxon>
        <taxon>Bacillales</taxon>
        <taxon>Paenibacillaceae</taxon>
        <taxon>Paenibacillus</taxon>
    </lineage>
</organism>
<comment type="caution">
    <text evidence="2">The sequence shown here is derived from an EMBL/GenBank/DDBJ whole genome shotgun (WGS) entry which is preliminary data.</text>
</comment>
<accession>A0ABV5VQI3</accession>
<evidence type="ECO:0000313" key="3">
    <source>
        <dbReference type="Proteomes" id="UP001589619"/>
    </source>
</evidence>
<dbReference type="InterPro" id="IPR023214">
    <property type="entry name" value="HAD_sf"/>
</dbReference>
<dbReference type="InterPro" id="IPR051540">
    <property type="entry name" value="S-2-haloacid_dehalogenase"/>
</dbReference>
<evidence type="ECO:0000256" key="1">
    <source>
        <dbReference type="ARBA" id="ARBA00022801"/>
    </source>
</evidence>
<dbReference type="Gene3D" id="3.40.50.1000">
    <property type="entry name" value="HAD superfamily/HAD-like"/>
    <property type="match status" value="1"/>
</dbReference>
<dbReference type="SFLD" id="SFLDG01129">
    <property type="entry name" value="C1.5:_HAD__Beta-PGM__Phosphata"/>
    <property type="match status" value="1"/>
</dbReference>
<dbReference type="EC" id="3.1.3.-" evidence="2"/>
<dbReference type="InterPro" id="IPR036412">
    <property type="entry name" value="HAD-like_sf"/>
</dbReference>
<dbReference type="EMBL" id="JBHMAG010000003">
    <property type="protein sequence ID" value="MFB9750428.1"/>
    <property type="molecule type" value="Genomic_DNA"/>
</dbReference>
<dbReference type="GO" id="GO:0016787">
    <property type="term" value="F:hydrolase activity"/>
    <property type="evidence" value="ECO:0007669"/>
    <property type="project" value="UniProtKB-KW"/>
</dbReference>
<evidence type="ECO:0000313" key="2">
    <source>
        <dbReference type="EMBL" id="MFB9750428.1"/>
    </source>
</evidence>
<name>A0ABV5VQI3_9BACL</name>
<proteinExistence type="predicted"/>
<dbReference type="PANTHER" id="PTHR43316:SF3">
    <property type="entry name" value="HALOACID DEHALOGENASE, TYPE II (AFU_ORTHOLOGUE AFUA_2G07750)-RELATED"/>
    <property type="match status" value="1"/>
</dbReference>
<dbReference type="PANTHER" id="PTHR43316">
    <property type="entry name" value="HYDROLASE, HALOACID DELAHOGENASE-RELATED"/>
    <property type="match status" value="1"/>
</dbReference>
<dbReference type="NCBIfam" id="TIGR01549">
    <property type="entry name" value="HAD-SF-IA-v1"/>
    <property type="match status" value="1"/>
</dbReference>
<dbReference type="InterPro" id="IPR023198">
    <property type="entry name" value="PGP-like_dom2"/>
</dbReference>
<reference evidence="2 3" key="1">
    <citation type="submission" date="2024-09" db="EMBL/GenBank/DDBJ databases">
        <authorList>
            <person name="Sun Q."/>
            <person name="Mori K."/>
        </authorList>
    </citation>
    <scope>NUCLEOTIDE SEQUENCE [LARGE SCALE GENOMIC DNA]</scope>
    <source>
        <strain evidence="2 3">JCM 12520</strain>
    </source>
</reference>
<dbReference type="Pfam" id="PF00702">
    <property type="entry name" value="Hydrolase"/>
    <property type="match status" value="1"/>
</dbReference>
<dbReference type="Gene3D" id="1.10.150.240">
    <property type="entry name" value="Putative phosphatase, domain 2"/>
    <property type="match status" value="1"/>
</dbReference>
<keyword evidence="1 2" id="KW-0378">Hydrolase</keyword>
<protein>
    <submittedName>
        <fullName evidence="2">HAD family hydrolase</fullName>
        <ecNumber evidence="2">3.1.3.-</ecNumber>
    </submittedName>
</protein>
<keyword evidence="3" id="KW-1185">Reference proteome</keyword>
<dbReference type="PRINTS" id="PR00413">
    <property type="entry name" value="HADHALOGNASE"/>
</dbReference>
<dbReference type="SFLD" id="SFLDS00003">
    <property type="entry name" value="Haloacid_Dehalogenase"/>
    <property type="match status" value="1"/>
</dbReference>